<dbReference type="SUPFAM" id="SSF88713">
    <property type="entry name" value="Glycoside hydrolase/deacetylase"/>
    <property type="match status" value="1"/>
</dbReference>
<proteinExistence type="inferred from homology"/>
<comment type="similarity">
    <text evidence="1">Belongs to the glycosyl hydrolase 57 family.</text>
</comment>
<dbReference type="InterPro" id="IPR015179">
    <property type="entry name" value="A-amylase/a-glucTrfase_C"/>
</dbReference>
<evidence type="ECO:0000313" key="5">
    <source>
        <dbReference type="EMBL" id="NIZ46394.1"/>
    </source>
</evidence>
<keyword evidence="2" id="KW-0119">Carbohydrate metabolism</keyword>
<accession>A0A968GAU0</accession>
<evidence type="ECO:0000313" key="6">
    <source>
        <dbReference type="Proteomes" id="UP000752013"/>
    </source>
</evidence>
<evidence type="ECO:0000259" key="4">
    <source>
        <dbReference type="Pfam" id="PF09095"/>
    </source>
</evidence>
<dbReference type="EMBL" id="JAATLK010000001">
    <property type="protein sequence ID" value="NIZ46394.1"/>
    <property type="molecule type" value="Genomic_DNA"/>
</dbReference>
<feature type="domain" description="Glycoside hydrolase family 57 N-terminal" evidence="3">
    <location>
        <begin position="21"/>
        <end position="175"/>
    </location>
</feature>
<dbReference type="InterPro" id="IPR040042">
    <property type="entry name" value="Branching_enz_MT3115-like"/>
</dbReference>
<dbReference type="SUPFAM" id="SSF74650">
    <property type="entry name" value="Galactose mutarotase-like"/>
    <property type="match status" value="1"/>
</dbReference>
<comment type="caution">
    <text evidence="5">The sequence shown here is derived from an EMBL/GenBank/DDBJ whole genome shotgun (WGS) entry which is preliminary data.</text>
</comment>
<dbReference type="Pfam" id="PF09095">
    <property type="entry name" value="AmyA-gluTrfs_C"/>
    <property type="match status" value="1"/>
</dbReference>
<sequence length="604" mass="69602">MAVRQIILTIHHELAIGVHENRLNELYETELRPFIRLFYARQEWVFTHYLCGETLQWLQVYHPEALSAMHELVSRKQMEILGGSYYPAFIPLLSTQDRTAQMVEMALALRTHFGKKPHGAYLNGDIWEPSLAHSLKTGDLHYTFVDRSRFIASGIYNPGELFLTEEMGKVLSIFPFYRLKLDGDIEAEIDHIMQLPCEGDGLLSLVSDASDVNALEKILNGLQSRGVIFTLPSRIMLKSKNGIKALPRVYLPASSGAVFNSHTQFYRNEIFKHFSLQLFHAKNIYTALSVRQIKRDKSRKHAAIHSVLRAQNYQLYWQSRFGGFFNANARAIIMDHLLQADMIVREADAINYGLIRADFDMDGMDEALYQSRVSNAFVHARGATLFTFDYFPAGLSLLNVFVNDHMAGYSRAFHDFFFDSSFCYEHWSNNLADHEEGQFAQQIYDLVDWKLGSKVVRYSIERNFDETLLLLQKEYRFHPSSLEVRYLLSNQALGYIHRQFGVEFNLSLAEDTHLVVDKEILLSNTSLQTQSFSLHLLSHQIYIHFEVSELVTIWKKDVYGECLELGKHHQGIALLLLMPIDLMPSSEASLSIKMRISKITEEYK</sequence>
<dbReference type="GO" id="GO:0005576">
    <property type="term" value="C:extracellular region"/>
    <property type="evidence" value="ECO:0007669"/>
    <property type="project" value="TreeGrafter"/>
</dbReference>
<dbReference type="InterPro" id="IPR014718">
    <property type="entry name" value="GH-type_carb-bd"/>
</dbReference>
<dbReference type="AlphaFoldDB" id="A0A968GAU0"/>
<organism evidence="5 6">
    <name type="scientific">Entomospira nematocerorum</name>
    <dbReference type="NCBI Taxonomy" id="2719987"/>
    <lineage>
        <taxon>Bacteria</taxon>
        <taxon>Pseudomonadati</taxon>
        <taxon>Spirochaetota</taxon>
        <taxon>Spirochaetia</taxon>
        <taxon>Spirochaetales</taxon>
        <taxon>Spirochaetaceae</taxon>
        <taxon>Entomospira</taxon>
    </lineage>
</organism>
<dbReference type="Pfam" id="PF03065">
    <property type="entry name" value="Glyco_hydro_57"/>
    <property type="match status" value="1"/>
</dbReference>
<evidence type="ECO:0000259" key="3">
    <source>
        <dbReference type="Pfam" id="PF03065"/>
    </source>
</evidence>
<dbReference type="InterPro" id="IPR011330">
    <property type="entry name" value="Glyco_hydro/deAcase_b/a-brl"/>
</dbReference>
<dbReference type="Proteomes" id="UP000752013">
    <property type="component" value="Unassembled WGS sequence"/>
</dbReference>
<name>A0A968GAU0_9SPIO</name>
<dbReference type="PANTHER" id="PTHR41695:SF1">
    <property type="entry name" value="1,4-ALPHA-GLUCAN BRANCHING ENZYME TK1436"/>
    <property type="match status" value="1"/>
</dbReference>
<evidence type="ECO:0000256" key="2">
    <source>
        <dbReference type="ARBA" id="ARBA00023277"/>
    </source>
</evidence>
<evidence type="ECO:0000256" key="1">
    <source>
        <dbReference type="ARBA" id="ARBA00006821"/>
    </source>
</evidence>
<dbReference type="Gene3D" id="2.70.98.10">
    <property type="match status" value="2"/>
</dbReference>
<reference evidence="5" key="1">
    <citation type="submission" date="2020-03" db="EMBL/GenBank/DDBJ databases">
        <title>Spirochaetal bacteria isolated from arthropods constitute a novel genus Entomospira genus novum within the order Spirochaetales.</title>
        <authorList>
            <person name="Grana-Miraglia L."/>
            <person name="Sikutova S."/>
            <person name="Fingerle V."/>
            <person name="Sing A."/>
            <person name="Castillo-Ramirez S."/>
            <person name="Margos G."/>
            <person name="Rudolf I."/>
        </authorList>
    </citation>
    <scope>NUCLEOTIDE SEQUENCE</scope>
    <source>
        <strain evidence="5">BR208</strain>
    </source>
</reference>
<dbReference type="GO" id="GO:0003844">
    <property type="term" value="F:1,4-alpha-glucan branching enzyme activity"/>
    <property type="evidence" value="ECO:0007669"/>
    <property type="project" value="InterPro"/>
</dbReference>
<gene>
    <name evidence="5" type="ORF">HCT46_00430</name>
</gene>
<dbReference type="InterPro" id="IPR004300">
    <property type="entry name" value="Glyco_hydro_57_N"/>
</dbReference>
<dbReference type="Gene3D" id="3.20.110.20">
    <property type="match status" value="1"/>
</dbReference>
<protein>
    <submittedName>
        <fullName evidence="5">DUF1926 domain-containing protein</fullName>
    </submittedName>
</protein>
<dbReference type="GO" id="GO:0030246">
    <property type="term" value="F:carbohydrate binding"/>
    <property type="evidence" value="ECO:0007669"/>
    <property type="project" value="InterPro"/>
</dbReference>
<dbReference type="InterPro" id="IPR011013">
    <property type="entry name" value="Gal_mutarotase_sf_dom"/>
</dbReference>
<feature type="domain" description="Alpha-amylase/4-alpha-glucanotransferase C-terminal" evidence="4">
    <location>
        <begin position="412"/>
        <end position="555"/>
    </location>
</feature>
<dbReference type="PANTHER" id="PTHR41695">
    <property type="entry name" value="1,4-ALPHA-GLUCAN BRANCHING ENZYME RV3031-RELATED"/>
    <property type="match status" value="1"/>
</dbReference>
<dbReference type="RefSeq" id="WP_167702863.1">
    <property type="nucleotide sequence ID" value="NZ_CP118168.1"/>
</dbReference>
<dbReference type="GO" id="GO:0030979">
    <property type="term" value="P:alpha-glucan biosynthetic process"/>
    <property type="evidence" value="ECO:0007669"/>
    <property type="project" value="InterPro"/>
</dbReference>
<keyword evidence="6" id="KW-1185">Reference proteome</keyword>